<comment type="caution">
    <text evidence="1">The sequence shown here is derived from an EMBL/GenBank/DDBJ whole genome shotgun (WGS) entry which is preliminary data.</text>
</comment>
<name>A0A645GGW8_9ZZZZ</name>
<dbReference type="AlphaFoldDB" id="A0A645GGW8"/>
<dbReference type="EMBL" id="VSSQ01074317">
    <property type="protein sequence ID" value="MPN25222.1"/>
    <property type="molecule type" value="Genomic_DNA"/>
</dbReference>
<organism evidence="1">
    <name type="scientific">bioreactor metagenome</name>
    <dbReference type="NCBI Taxonomy" id="1076179"/>
    <lineage>
        <taxon>unclassified sequences</taxon>
        <taxon>metagenomes</taxon>
        <taxon>ecological metagenomes</taxon>
    </lineage>
</organism>
<accession>A0A645GGW8</accession>
<gene>
    <name evidence="1" type="ORF">SDC9_172629</name>
</gene>
<reference evidence="1" key="1">
    <citation type="submission" date="2019-08" db="EMBL/GenBank/DDBJ databases">
        <authorList>
            <person name="Kucharzyk K."/>
            <person name="Murdoch R.W."/>
            <person name="Higgins S."/>
            <person name="Loffler F."/>
        </authorList>
    </citation>
    <scope>NUCLEOTIDE SEQUENCE</scope>
</reference>
<proteinExistence type="predicted"/>
<sequence length="70" mass="7946">MKRAQYFITCKGKYYGDVSFDKDTIENKLINKTPINSLNSVNNYEQLSIFTSLPMVLPVKDKVSALIGEL</sequence>
<evidence type="ECO:0000313" key="1">
    <source>
        <dbReference type="EMBL" id="MPN25222.1"/>
    </source>
</evidence>
<protein>
    <submittedName>
        <fullName evidence="1">Uncharacterized protein</fullName>
    </submittedName>
</protein>